<dbReference type="InterPro" id="IPR025948">
    <property type="entry name" value="HTH-like_dom"/>
</dbReference>
<protein>
    <submittedName>
        <fullName evidence="2">IS3 family transposase</fullName>
    </submittedName>
</protein>
<dbReference type="NCBIfam" id="NF033516">
    <property type="entry name" value="transpos_IS3"/>
    <property type="match status" value="1"/>
</dbReference>
<dbReference type="InterPro" id="IPR048020">
    <property type="entry name" value="Transpos_IS3"/>
</dbReference>
<dbReference type="PANTHER" id="PTHR46889:SF4">
    <property type="entry name" value="TRANSPOSASE INSO FOR INSERTION SEQUENCE ELEMENT IS911B-RELATED"/>
    <property type="match status" value="1"/>
</dbReference>
<dbReference type="Pfam" id="PF01527">
    <property type="entry name" value="HTH_Tnp_1"/>
    <property type="match status" value="1"/>
</dbReference>
<reference evidence="2 3" key="1">
    <citation type="submission" date="2019-12" db="EMBL/GenBank/DDBJ databases">
        <title>Draft genome sequencing of Halomonas icarensis D1-1.</title>
        <authorList>
            <person name="Pandiyan K."/>
            <person name="Kushwaha P."/>
            <person name="Gowdham M."/>
            <person name="Chakdar H."/>
            <person name="Singh A."/>
            <person name="Kumar M."/>
            <person name="Saxena A.K."/>
        </authorList>
    </citation>
    <scope>NUCLEOTIDE SEQUENCE [LARGE SCALE GENOMIC DNA]</scope>
    <source>
        <strain evidence="2 3">D1-1</strain>
    </source>
</reference>
<dbReference type="Proteomes" id="UP000448235">
    <property type="component" value="Unassembled WGS sequence"/>
</dbReference>
<dbReference type="PANTHER" id="PTHR46889">
    <property type="entry name" value="TRANSPOSASE INSF FOR INSERTION SEQUENCE IS3B-RELATED"/>
    <property type="match status" value="1"/>
</dbReference>
<dbReference type="GO" id="GO:0043565">
    <property type="term" value="F:sequence-specific DNA binding"/>
    <property type="evidence" value="ECO:0007669"/>
    <property type="project" value="InterPro"/>
</dbReference>
<dbReference type="InterPro" id="IPR012337">
    <property type="entry name" value="RNaseH-like_sf"/>
</dbReference>
<dbReference type="Pfam" id="PF00665">
    <property type="entry name" value="rve"/>
    <property type="match status" value="1"/>
</dbReference>
<dbReference type="Pfam" id="PF13276">
    <property type="entry name" value="HTH_21"/>
    <property type="match status" value="1"/>
</dbReference>
<dbReference type="SUPFAM" id="SSF53098">
    <property type="entry name" value="Ribonuclease H-like"/>
    <property type="match status" value="1"/>
</dbReference>
<accession>A0A7X4W150</accession>
<proteinExistence type="predicted"/>
<dbReference type="InterPro" id="IPR002514">
    <property type="entry name" value="Transposase_8"/>
</dbReference>
<comment type="caution">
    <text evidence="2">The sequence shown here is derived from an EMBL/GenBank/DDBJ whole genome shotgun (WGS) entry which is preliminary data.</text>
</comment>
<feature type="domain" description="Integrase catalytic" evidence="1">
    <location>
        <begin position="213"/>
        <end position="373"/>
    </location>
</feature>
<dbReference type="PROSITE" id="PS50994">
    <property type="entry name" value="INTEGRASE"/>
    <property type="match status" value="1"/>
</dbReference>
<dbReference type="GO" id="GO:0006313">
    <property type="term" value="P:DNA transposition"/>
    <property type="evidence" value="ECO:0007669"/>
    <property type="project" value="InterPro"/>
</dbReference>
<evidence type="ECO:0000259" key="1">
    <source>
        <dbReference type="PROSITE" id="PS50994"/>
    </source>
</evidence>
<keyword evidence="3" id="KW-1185">Reference proteome</keyword>
<gene>
    <name evidence="2" type="ORF">GRB80_14130</name>
</gene>
<dbReference type="InterPro" id="IPR010921">
    <property type="entry name" value="Trp_repressor/repl_initiator"/>
</dbReference>
<sequence length="378" mass="43677">MSKKRRQYSNEFKAKVALAALKGDETTSALAARFEVHPSMVSQWKRELLDNAAGIFDSSSGKAAQKGQEEIDILYREIGKLTVERDFLSRKARSLSRAQRLAMIEPPSSATPSLRRQCQLLGISRSSLYYQQREWLAEDLVLMRLIDEQHLLTPVYGSRRMTVHLNRLGHRVNRKRVRRLMRQMGLQAIYPRPRTSLPGKGHRIYPYRLRGLTIDRPNQVWATDISYVPLVRGFMYLVAVMDWHSRRVLSWRVSNTLDTDFCVDALEEALARHGPPEFFNTDQGCQFTSQAFTGVLEAHGVTISMDGKGCYRDNIFVERLWRSVKYECVYLKAFKDGAHLKQELGRYFAWYNQERPHQGLDDATPDEVYFPQLVKQAA</sequence>
<evidence type="ECO:0000313" key="3">
    <source>
        <dbReference type="Proteomes" id="UP000448235"/>
    </source>
</evidence>
<dbReference type="Pfam" id="PF13333">
    <property type="entry name" value="rve_2"/>
    <property type="match status" value="1"/>
</dbReference>
<dbReference type="Gene3D" id="3.30.420.10">
    <property type="entry name" value="Ribonuclease H-like superfamily/Ribonuclease H"/>
    <property type="match status" value="1"/>
</dbReference>
<evidence type="ECO:0000313" key="2">
    <source>
        <dbReference type="EMBL" id="NAW13976.1"/>
    </source>
</evidence>
<organism evidence="2 3">
    <name type="scientific">Halomonas icarae</name>
    <dbReference type="NCBI Taxonomy" id="2691040"/>
    <lineage>
        <taxon>Bacteria</taxon>
        <taxon>Pseudomonadati</taxon>
        <taxon>Pseudomonadota</taxon>
        <taxon>Gammaproteobacteria</taxon>
        <taxon>Oceanospirillales</taxon>
        <taxon>Halomonadaceae</taxon>
        <taxon>Halomonas</taxon>
    </lineage>
</organism>
<dbReference type="InterPro" id="IPR050900">
    <property type="entry name" value="Transposase_IS3/IS150/IS904"/>
</dbReference>
<name>A0A7X4W150_9GAMM</name>
<dbReference type="GO" id="GO:0015074">
    <property type="term" value="P:DNA integration"/>
    <property type="evidence" value="ECO:0007669"/>
    <property type="project" value="InterPro"/>
</dbReference>
<dbReference type="InterPro" id="IPR036397">
    <property type="entry name" value="RNaseH_sf"/>
</dbReference>
<dbReference type="InterPro" id="IPR001584">
    <property type="entry name" value="Integrase_cat-core"/>
</dbReference>
<dbReference type="EMBL" id="WUTS01000001">
    <property type="protein sequence ID" value="NAW13976.1"/>
    <property type="molecule type" value="Genomic_DNA"/>
</dbReference>
<dbReference type="GO" id="GO:0004803">
    <property type="term" value="F:transposase activity"/>
    <property type="evidence" value="ECO:0007669"/>
    <property type="project" value="InterPro"/>
</dbReference>
<dbReference type="SUPFAM" id="SSF48295">
    <property type="entry name" value="TrpR-like"/>
    <property type="match status" value="1"/>
</dbReference>
<dbReference type="AlphaFoldDB" id="A0A7X4W150"/>